<dbReference type="PANTHER" id="PTHR31616">
    <property type="entry name" value="TREHALASE"/>
    <property type="match status" value="1"/>
</dbReference>
<proteinExistence type="predicted"/>
<reference evidence="2" key="1">
    <citation type="submission" date="2021-03" db="EMBL/GenBank/DDBJ databases">
        <title>Actinotalea soli sp. nov., isolated from soil.</title>
        <authorList>
            <person name="Ping W."/>
            <person name="Zhang J."/>
        </authorList>
    </citation>
    <scope>NUCLEOTIDE SEQUENCE</scope>
    <source>
        <strain evidence="2">BY-33</strain>
    </source>
</reference>
<keyword evidence="2" id="KW-0378">Hydrolase</keyword>
<dbReference type="Pfam" id="PF00723">
    <property type="entry name" value="Glyco_hydro_15"/>
    <property type="match status" value="1"/>
</dbReference>
<dbReference type="SUPFAM" id="SSF48208">
    <property type="entry name" value="Six-hairpin glycosidases"/>
    <property type="match status" value="1"/>
</dbReference>
<organism evidence="2 3">
    <name type="scientific">Actinotalea soli</name>
    <dbReference type="NCBI Taxonomy" id="2819234"/>
    <lineage>
        <taxon>Bacteria</taxon>
        <taxon>Bacillati</taxon>
        <taxon>Actinomycetota</taxon>
        <taxon>Actinomycetes</taxon>
        <taxon>Micrococcales</taxon>
        <taxon>Cellulomonadaceae</taxon>
        <taxon>Actinotalea</taxon>
    </lineage>
</organism>
<dbReference type="PANTHER" id="PTHR31616:SF0">
    <property type="entry name" value="GLUCAN 1,4-ALPHA-GLUCOSIDASE"/>
    <property type="match status" value="1"/>
</dbReference>
<comment type="caution">
    <text evidence="2">The sequence shown here is derived from an EMBL/GenBank/DDBJ whole genome shotgun (WGS) entry which is preliminary data.</text>
</comment>
<feature type="domain" description="GH15-like" evidence="1">
    <location>
        <begin position="107"/>
        <end position="276"/>
    </location>
</feature>
<keyword evidence="3" id="KW-1185">Reference proteome</keyword>
<dbReference type="RefSeq" id="WP_208055568.1">
    <property type="nucleotide sequence ID" value="NZ_JAGEMK010000003.1"/>
</dbReference>
<accession>A0A939LQG2</accession>
<dbReference type="AlphaFoldDB" id="A0A939LQG2"/>
<dbReference type="Proteomes" id="UP000664209">
    <property type="component" value="Unassembled WGS sequence"/>
</dbReference>
<dbReference type="GO" id="GO:0004553">
    <property type="term" value="F:hydrolase activity, hydrolyzing O-glycosyl compounds"/>
    <property type="evidence" value="ECO:0007669"/>
    <property type="project" value="UniProtKB-ARBA"/>
</dbReference>
<sequence>MSWAPSRRAVTVGAAAAVVALATAGVAVWHVDSRYEEIPLYADGIVVDAAGLPQVVLGDPTAQDDPAHRVEQNLWIERGTVPGPESYADMAEQALRDLDALVLPGGAAIAGANPAWRYVWPRDASFTAVALARTGHTEDALEVLDYLRVMQDVTSTGGVFEARYLPDGTGAVPDQRGLQLDGNGWVLWAVAEWYAEAEPGAQRDADLERLRPLVERSVTAIRSNIDPATGVPGVFSDYWEVRETAPTLGTLAPLLAGVRAAEPVLEALGEPSAADLEALLSRAVDEEFAPDGYPRHLGGRHRDTSVAFLMPPFAPLEAEVAEAWTAAAEGMARPGGGLAPGEGWKSDGISWTPETAIWALTAAASGDVEQAEHWLDWLDEHRTERGALPEKVLWDGSPSAVAPLAWTASTVLITLDELDRLEETG</sequence>
<dbReference type="EMBL" id="JAGEMK010000003">
    <property type="protein sequence ID" value="MBO1751923.1"/>
    <property type="molecule type" value="Genomic_DNA"/>
</dbReference>
<dbReference type="InterPro" id="IPR008928">
    <property type="entry name" value="6-hairpin_glycosidase_sf"/>
</dbReference>
<dbReference type="InterPro" id="IPR012341">
    <property type="entry name" value="6hp_glycosidase-like_sf"/>
</dbReference>
<evidence type="ECO:0000313" key="3">
    <source>
        <dbReference type="Proteomes" id="UP000664209"/>
    </source>
</evidence>
<evidence type="ECO:0000313" key="2">
    <source>
        <dbReference type="EMBL" id="MBO1751923.1"/>
    </source>
</evidence>
<dbReference type="InterPro" id="IPR011613">
    <property type="entry name" value="GH15-like"/>
</dbReference>
<dbReference type="Gene3D" id="1.50.10.10">
    <property type="match status" value="1"/>
</dbReference>
<dbReference type="GO" id="GO:0005975">
    <property type="term" value="P:carbohydrate metabolic process"/>
    <property type="evidence" value="ECO:0007669"/>
    <property type="project" value="InterPro"/>
</dbReference>
<gene>
    <name evidence="2" type="ORF">J4G33_08920</name>
</gene>
<protein>
    <submittedName>
        <fullName evidence="2">Glycoside hydrolase family 15</fullName>
    </submittedName>
</protein>
<name>A0A939LQG2_9CELL</name>
<evidence type="ECO:0000259" key="1">
    <source>
        <dbReference type="Pfam" id="PF00723"/>
    </source>
</evidence>